<feature type="non-terminal residue" evidence="2">
    <location>
        <position position="470"/>
    </location>
</feature>
<evidence type="ECO:0000313" key="2">
    <source>
        <dbReference type="EMBL" id="KKL48578.1"/>
    </source>
</evidence>
<name>A0A0F9CGX5_9ZZZZ</name>
<proteinExistence type="predicted"/>
<dbReference type="AlphaFoldDB" id="A0A0F9CGX5"/>
<dbReference type="InterPro" id="IPR056909">
    <property type="entry name" value="SU10_portal"/>
</dbReference>
<dbReference type="EMBL" id="LAZR01033271">
    <property type="protein sequence ID" value="KKL48578.1"/>
    <property type="molecule type" value="Genomic_DNA"/>
</dbReference>
<protein>
    <submittedName>
        <fullName evidence="2">Uncharacterized protein</fullName>
    </submittedName>
</protein>
<gene>
    <name evidence="2" type="ORF">LCGC14_2324130</name>
</gene>
<organism evidence="2">
    <name type="scientific">marine sediment metagenome</name>
    <dbReference type="NCBI Taxonomy" id="412755"/>
    <lineage>
        <taxon>unclassified sequences</taxon>
        <taxon>metagenomes</taxon>
        <taxon>ecological metagenomes</taxon>
    </lineage>
</organism>
<evidence type="ECO:0000256" key="1">
    <source>
        <dbReference type="SAM" id="MobiDB-lite"/>
    </source>
</evidence>
<comment type="caution">
    <text evidence="2">The sequence shown here is derived from an EMBL/GenBank/DDBJ whole genome shotgun (WGS) entry which is preliminary data.</text>
</comment>
<reference evidence="2" key="1">
    <citation type="journal article" date="2015" name="Nature">
        <title>Complex archaea that bridge the gap between prokaryotes and eukaryotes.</title>
        <authorList>
            <person name="Spang A."/>
            <person name="Saw J.H."/>
            <person name="Jorgensen S.L."/>
            <person name="Zaremba-Niedzwiedzka K."/>
            <person name="Martijn J."/>
            <person name="Lind A.E."/>
            <person name="van Eijk R."/>
            <person name="Schleper C."/>
            <person name="Guy L."/>
            <person name="Ettema T.J."/>
        </authorList>
    </citation>
    <scope>NUCLEOTIDE SEQUENCE</scope>
</reference>
<dbReference type="Pfam" id="PF23899">
    <property type="entry name" value="SU10_portal"/>
    <property type="match status" value="1"/>
</dbReference>
<sequence length="470" mass="53504">MSTNVPNLRTDSRPIDTLGPDTKKHNDLRDYLLERIRASERKMQGFYSRWEANERRVQAYIELPDAEKLLQEMNESGEPPKITAVTIPYSFATISTIVTFLMHAFCGRKPLFQVGSHKKETSEAALLVELVLQYNADHVRMVKHLYQYFWDAELYGVGIMRTQWQVDKQVRPVWKERPANYAGAMIPGPPEAYRASEERTVFEGTKVISIDPFMFFPDPRVPMEEVNTRGEFVFWRSYEGRHMLRREEAAGRVKWIDRITKTLPVTFYKGSARSAMPGGESHPGSIADLEGNAQVEDFVQIDQGTVEIIPRDRGLSDNTRTEKWIFTIANEDQIIQAEPFTNLHGKHPVAVIEPYSLGYGFGQAAISDYLGPIQDAMSWFINSQIFNVRAALNNMFLVDPSAIDMQDLKSPEPGKLIRLKTAAMGRDVRSIIHQFQVTDVTKGHTDNLQTFVKLGDMLSAVNENIRGQQA</sequence>
<feature type="region of interest" description="Disordered" evidence="1">
    <location>
        <begin position="1"/>
        <end position="22"/>
    </location>
</feature>
<accession>A0A0F9CGX5</accession>